<protein>
    <submittedName>
        <fullName evidence="2">Uncharacterized protein</fullName>
    </submittedName>
</protein>
<name>A0ABR0E8V8_ZASCE</name>
<evidence type="ECO:0000313" key="3">
    <source>
        <dbReference type="Proteomes" id="UP001305779"/>
    </source>
</evidence>
<gene>
    <name evidence="2" type="ORF">PRZ48_011984</name>
</gene>
<accession>A0ABR0E8V8</accession>
<feature type="region of interest" description="Disordered" evidence="1">
    <location>
        <begin position="58"/>
        <end position="164"/>
    </location>
</feature>
<evidence type="ECO:0000313" key="2">
    <source>
        <dbReference type="EMBL" id="KAK4497533.1"/>
    </source>
</evidence>
<reference evidence="2 3" key="1">
    <citation type="journal article" date="2023" name="G3 (Bethesda)">
        <title>A chromosome-level genome assembly of Zasmidium syzygii isolated from banana leaves.</title>
        <authorList>
            <person name="van Westerhoven A.C."/>
            <person name="Mehrabi R."/>
            <person name="Talebi R."/>
            <person name="Steentjes M.B.F."/>
            <person name="Corcolon B."/>
            <person name="Chong P.A."/>
            <person name="Kema G.H.J."/>
            <person name="Seidl M.F."/>
        </authorList>
    </citation>
    <scope>NUCLEOTIDE SEQUENCE [LARGE SCALE GENOMIC DNA]</scope>
    <source>
        <strain evidence="2 3">P124</strain>
    </source>
</reference>
<dbReference type="Proteomes" id="UP001305779">
    <property type="component" value="Unassembled WGS sequence"/>
</dbReference>
<sequence length="164" mass="17557">MSSSNFTEAELKVLLRGWLCLESGIPKMNYDKLAQVCDFKSKASASTRWSEARKKLTATFGEDGNGNGDAATSPVKKTPKKRGAAKETDGTPKKRGRKSKAEKDAIAAAAAEEDDDEEIGSPKKKVKKEVKAEAEDEDDGVGKLLSGAKEYSKGLIEAGSDDEV</sequence>
<evidence type="ECO:0000256" key="1">
    <source>
        <dbReference type="SAM" id="MobiDB-lite"/>
    </source>
</evidence>
<proteinExistence type="predicted"/>
<dbReference type="EMBL" id="JAXOVC010000009">
    <property type="protein sequence ID" value="KAK4497533.1"/>
    <property type="molecule type" value="Genomic_DNA"/>
</dbReference>
<comment type="caution">
    <text evidence="2">The sequence shown here is derived from an EMBL/GenBank/DDBJ whole genome shotgun (WGS) entry which is preliminary data.</text>
</comment>
<organism evidence="2 3">
    <name type="scientific">Zasmidium cellare</name>
    <name type="common">Wine cellar mold</name>
    <name type="synonym">Racodium cellare</name>
    <dbReference type="NCBI Taxonomy" id="395010"/>
    <lineage>
        <taxon>Eukaryota</taxon>
        <taxon>Fungi</taxon>
        <taxon>Dikarya</taxon>
        <taxon>Ascomycota</taxon>
        <taxon>Pezizomycotina</taxon>
        <taxon>Dothideomycetes</taxon>
        <taxon>Dothideomycetidae</taxon>
        <taxon>Mycosphaerellales</taxon>
        <taxon>Mycosphaerellaceae</taxon>
        <taxon>Zasmidium</taxon>
    </lineage>
</organism>
<keyword evidence="3" id="KW-1185">Reference proteome</keyword>